<keyword evidence="1" id="KW-0175">Coiled coil</keyword>
<accession>U6L897</accession>
<dbReference type="EMBL" id="HG677657">
    <property type="protein sequence ID" value="CDJ44799.1"/>
    <property type="molecule type" value="Genomic_DNA"/>
</dbReference>
<dbReference type="VEuPathDB" id="ToxoDB:ETH_00036780"/>
<feature type="non-terminal residue" evidence="3">
    <location>
        <position position="173"/>
    </location>
</feature>
<evidence type="ECO:0000256" key="1">
    <source>
        <dbReference type="SAM" id="Coils"/>
    </source>
</evidence>
<feature type="compositionally biased region" description="Low complexity" evidence="2">
    <location>
        <begin position="47"/>
        <end position="71"/>
    </location>
</feature>
<keyword evidence="4" id="KW-1185">Reference proteome</keyword>
<evidence type="ECO:0000313" key="4">
    <source>
        <dbReference type="Proteomes" id="UP000030747"/>
    </source>
</evidence>
<reference evidence="3" key="2">
    <citation type="submission" date="2013-10" db="EMBL/GenBank/DDBJ databases">
        <authorList>
            <person name="Aslett M."/>
        </authorList>
    </citation>
    <scope>NUCLEOTIDE SEQUENCE [LARGE SCALE GENOMIC DNA]</scope>
    <source>
        <strain evidence="3">Houghton</strain>
    </source>
</reference>
<dbReference type="RefSeq" id="XP_013235547.1">
    <property type="nucleotide sequence ID" value="XM_013380093.1"/>
</dbReference>
<dbReference type="OrthoDB" id="349094at2759"/>
<sequence>SAAEEESLSLVRTNASLLRDVERLRAETKSLNDKIKQIISENEAAPSDSSGSSSSGSSSSSSSSSSASQQRLLHARLEEASLLRAAAEDELRSCRLELLQRDVQLKETKRQIEQLLLRQQTEERQTEQLQQQLQLAAVKDQLLSRMPSLELAAAQLNAELKTAHETMQQQHSS</sequence>
<proteinExistence type="predicted"/>
<feature type="coiled-coil region" evidence="1">
    <location>
        <begin position="77"/>
        <end position="159"/>
    </location>
</feature>
<dbReference type="VEuPathDB" id="ToxoDB:ETH2_1545900"/>
<protein>
    <submittedName>
        <fullName evidence="3">Uncharacterized protein</fullName>
    </submittedName>
</protein>
<evidence type="ECO:0000256" key="2">
    <source>
        <dbReference type="SAM" id="MobiDB-lite"/>
    </source>
</evidence>
<gene>
    <name evidence="3" type="ORF">ETH_00036780</name>
</gene>
<evidence type="ECO:0000313" key="3">
    <source>
        <dbReference type="EMBL" id="CDJ44799.1"/>
    </source>
</evidence>
<feature type="region of interest" description="Disordered" evidence="2">
    <location>
        <begin position="35"/>
        <end position="71"/>
    </location>
</feature>
<feature type="non-terminal residue" evidence="3">
    <location>
        <position position="1"/>
    </location>
</feature>
<dbReference type="AlphaFoldDB" id="U6L897"/>
<dbReference type="Proteomes" id="UP000030747">
    <property type="component" value="Unassembled WGS sequence"/>
</dbReference>
<organism evidence="3 4">
    <name type="scientific">Eimeria tenella</name>
    <name type="common">Coccidian parasite</name>
    <dbReference type="NCBI Taxonomy" id="5802"/>
    <lineage>
        <taxon>Eukaryota</taxon>
        <taxon>Sar</taxon>
        <taxon>Alveolata</taxon>
        <taxon>Apicomplexa</taxon>
        <taxon>Conoidasida</taxon>
        <taxon>Coccidia</taxon>
        <taxon>Eucoccidiorida</taxon>
        <taxon>Eimeriorina</taxon>
        <taxon>Eimeriidae</taxon>
        <taxon>Eimeria</taxon>
    </lineage>
</organism>
<reference evidence="3" key="1">
    <citation type="submission" date="2013-10" db="EMBL/GenBank/DDBJ databases">
        <title>Genomic analysis of the causative agents of coccidiosis in chickens.</title>
        <authorList>
            <person name="Reid A.J."/>
            <person name="Blake D."/>
            <person name="Billington K."/>
            <person name="Browne H."/>
            <person name="Dunn M."/>
            <person name="Hung S."/>
            <person name="Kawahara F."/>
            <person name="Miranda-Saavedra D."/>
            <person name="Mourier T."/>
            <person name="Nagra H."/>
            <person name="Otto T.D."/>
            <person name="Rawlings N."/>
            <person name="Sanchez A."/>
            <person name="Sanders M."/>
            <person name="Subramaniam C."/>
            <person name="Tay Y."/>
            <person name="Dear P."/>
            <person name="Doerig C."/>
            <person name="Gruber A."/>
            <person name="Parkinson J."/>
            <person name="Shirley M."/>
            <person name="Wan K.L."/>
            <person name="Berriman M."/>
            <person name="Tomley F."/>
            <person name="Pain A."/>
        </authorList>
    </citation>
    <scope>NUCLEOTIDE SEQUENCE [LARGE SCALE GENOMIC DNA]</scope>
    <source>
        <strain evidence="3">Houghton</strain>
    </source>
</reference>
<name>U6L897_EIMTE</name>
<dbReference type="GeneID" id="25256397"/>